<protein>
    <submittedName>
        <fullName evidence="2">Uncharacterized protein</fullName>
    </submittedName>
</protein>
<evidence type="ECO:0000313" key="3">
    <source>
        <dbReference type="Proteomes" id="UP000291022"/>
    </source>
</evidence>
<dbReference type="SUPFAM" id="SSF47240">
    <property type="entry name" value="Ferritin-like"/>
    <property type="match status" value="1"/>
</dbReference>
<dbReference type="Proteomes" id="UP000291022">
    <property type="component" value="Unassembled WGS sequence"/>
</dbReference>
<sequence length="112" mass="12313">MKTASRNCSQIRQNYCTEVEAAVNRLVDRHLWASYSFLSLATASRGGEKSKGLQPRPLPARAEAAPEEPARSLEPRVPPGSRRRAWPPPLGPHAWVLPTQTPSSVTSRRATS</sequence>
<dbReference type="InterPro" id="IPR012347">
    <property type="entry name" value="Ferritin-like"/>
</dbReference>
<keyword evidence="3" id="KW-1185">Reference proteome</keyword>
<organism evidence="2 3">
    <name type="scientific">Ursus americanus</name>
    <name type="common">American black bear</name>
    <name type="synonym">Euarctos americanus</name>
    <dbReference type="NCBI Taxonomy" id="9643"/>
    <lineage>
        <taxon>Eukaryota</taxon>
        <taxon>Metazoa</taxon>
        <taxon>Chordata</taxon>
        <taxon>Craniata</taxon>
        <taxon>Vertebrata</taxon>
        <taxon>Euteleostomi</taxon>
        <taxon>Mammalia</taxon>
        <taxon>Eutheria</taxon>
        <taxon>Laurasiatheria</taxon>
        <taxon>Carnivora</taxon>
        <taxon>Caniformia</taxon>
        <taxon>Ursidae</taxon>
        <taxon>Ursus</taxon>
    </lineage>
</organism>
<dbReference type="AlphaFoldDB" id="A0A452QD61"/>
<evidence type="ECO:0000313" key="2">
    <source>
        <dbReference type="Ensembl" id="ENSUAMP00000002621.1"/>
    </source>
</evidence>
<reference evidence="2" key="3">
    <citation type="submission" date="2025-09" db="UniProtKB">
        <authorList>
            <consortium name="Ensembl"/>
        </authorList>
    </citation>
    <scope>IDENTIFICATION</scope>
</reference>
<feature type="region of interest" description="Disordered" evidence="1">
    <location>
        <begin position="44"/>
        <end position="112"/>
    </location>
</feature>
<dbReference type="STRING" id="9643.ENSUAMP00000002621"/>
<proteinExistence type="predicted"/>
<dbReference type="InterPro" id="IPR009078">
    <property type="entry name" value="Ferritin-like_SF"/>
</dbReference>
<dbReference type="Gene3D" id="1.20.1260.10">
    <property type="match status" value="1"/>
</dbReference>
<reference evidence="3" key="1">
    <citation type="submission" date="2016-06" db="EMBL/GenBank/DDBJ databases">
        <title>De novo assembly and RNA-Seq shows season-dependent expression and editing in black bear kidneys.</title>
        <authorList>
            <person name="Korstanje R."/>
            <person name="Srivastava A."/>
            <person name="Sarsani V.K."/>
            <person name="Sheehan S.M."/>
            <person name="Seger R.L."/>
            <person name="Barter M.E."/>
            <person name="Lindqvist C."/>
            <person name="Brody L.C."/>
            <person name="Mullikin J.C."/>
        </authorList>
    </citation>
    <scope>NUCLEOTIDE SEQUENCE [LARGE SCALE GENOMIC DNA]</scope>
</reference>
<dbReference type="Ensembl" id="ENSUAMT00000002982.1">
    <property type="protein sequence ID" value="ENSUAMP00000002621.1"/>
    <property type="gene ID" value="ENSUAMG00000002387.1"/>
</dbReference>
<reference evidence="2" key="2">
    <citation type="submission" date="2025-08" db="UniProtKB">
        <authorList>
            <consortium name="Ensembl"/>
        </authorList>
    </citation>
    <scope>IDENTIFICATION</scope>
</reference>
<accession>A0A452QD61</accession>
<evidence type="ECO:0000256" key="1">
    <source>
        <dbReference type="SAM" id="MobiDB-lite"/>
    </source>
</evidence>
<name>A0A452QD61_URSAM</name>
<feature type="compositionally biased region" description="Polar residues" evidence="1">
    <location>
        <begin position="98"/>
        <end position="112"/>
    </location>
</feature>